<gene>
    <name evidence="2" type="ORF">GCA01S_093_00050</name>
</gene>
<name>A0A023DKD7_9BACL</name>
<dbReference type="OrthoDB" id="9791162at2"/>
<comment type="caution">
    <text evidence="2">The sequence shown here is derived from an EMBL/GenBank/DDBJ whole genome shotgun (WGS) entry which is preliminary data.</text>
</comment>
<evidence type="ECO:0000259" key="1">
    <source>
        <dbReference type="Pfam" id="PF13614"/>
    </source>
</evidence>
<feature type="domain" description="AAA" evidence="1">
    <location>
        <begin position="2"/>
        <end position="200"/>
    </location>
</feature>
<evidence type="ECO:0000313" key="2">
    <source>
        <dbReference type="EMBL" id="GAJ41732.1"/>
    </source>
</evidence>
<dbReference type="Proteomes" id="UP000023561">
    <property type="component" value="Unassembled WGS sequence"/>
</dbReference>
<keyword evidence="3" id="KW-1185">Reference proteome</keyword>
<dbReference type="InterPro" id="IPR027417">
    <property type="entry name" value="P-loop_NTPase"/>
</dbReference>
<dbReference type="PANTHER" id="PTHR13696:SF52">
    <property type="entry name" value="PARA FAMILY PROTEIN CT_582"/>
    <property type="match status" value="1"/>
</dbReference>
<dbReference type="PANTHER" id="PTHR13696">
    <property type="entry name" value="P-LOOP CONTAINING NUCLEOSIDE TRIPHOSPHATE HYDROLASE"/>
    <property type="match status" value="1"/>
</dbReference>
<sequence length="347" mass="39306">MAKIISLFNNKGGVSKTTTTFHLGWILSEMGKRVLMIDADSQCNLTGLCLSLAGTEDIEEFYNHSGIDNIKTSLDPVFGGLPRRLEPAKCFEFPNREGLYLLPGHIGFAEFDISMGVAQELTGSLRMAQNIPGAINYLINITSQEYGFDYVLIDMSPSVSATNANLLMQSDYFIVPCSPDYFCNMAINSLTRVLPEWKNTYDNIRRHSIFQNAEYRFPDTLPKFIGTILQRYRPKNGVPARAFQSWIDKINRNVATNLVPTLREHGMLIEEERFGPIREDVEPYNLINISDFNGLIAQSQKYNVPVFALSEEQIEQSGKVLSNSINSRDEFRYTFTQLAHKIIRLTS</sequence>
<dbReference type="InterPro" id="IPR050678">
    <property type="entry name" value="DNA_Partitioning_ATPase"/>
</dbReference>
<dbReference type="SUPFAM" id="SSF52540">
    <property type="entry name" value="P-loop containing nucleoside triphosphate hydrolases"/>
    <property type="match status" value="1"/>
</dbReference>
<dbReference type="EMBL" id="BAWO01000093">
    <property type="protein sequence ID" value="GAJ41732.1"/>
    <property type="molecule type" value="Genomic_DNA"/>
</dbReference>
<accession>A0A023DKD7</accession>
<dbReference type="RefSeq" id="WP_042412200.1">
    <property type="nucleotide sequence ID" value="NZ_BAWO01000093.1"/>
</dbReference>
<dbReference type="InterPro" id="IPR025669">
    <property type="entry name" value="AAA_dom"/>
</dbReference>
<dbReference type="Pfam" id="PF13614">
    <property type="entry name" value="AAA_31"/>
    <property type="match status" value="1"/>
</dbReference>
<dbReference type="Gene3D" id="3.40.50.300">
    <property type="entry name" value="P-loop containing nucleotide triphosphate hydrolases"/>
    <property type="match status" value="1"/>
</dbReference>
<reference evidence="2 3" key="1">
    <citation type="submission" date="2014-04" db="EMBL/GenBank/DDBJ databases">
        <title>Whole genome shotgun sequence of Geobacillus caldoxylosilyticus NBRC 107762.</title>
        <authorList>
            <person name="Hosoyama A."/>
            <person name="Hosoyama Y."/>
            <person name="Katano-Makiyama Y."/>
            <person name="Tsuchikane K."/>
            <person name="Ohji S."/>
            <person name="Ichikawa N."/>
            <person name="Yamazoe A."/>
            <person name="Fujita N."/>
        </authorList>
    </citation>
    <scope>NUCLEOTIDE SEQUENCE [LARGE SCALE GENOMIC DNA]</scope>
    <source>
        <strain evidence="2 3">NBRC 107762</strain>
    </source>
</reference>
<dbReference type="AlphaFoldDB" id="A0A023DKD7"/>
<dbReference type="CDD" id="cd02042">
    <property type="entry name" value="ParAB_family"/>
    <property type="match status" value="1"/>
</dbReference>
<proteinExistence type="predicted"/>
<organism evidence="2 3">
    <name type="scientific">Parageobacillus caldoxylosilyticus NBRC 107762</name>
    <dbReference type="NCBI Taxonomy" id="1220594"/>
    <lineage>
        <taxon>Bacteria</taxon>
        <taxon>Bacillati</taxon>
        <taxon>Bacillota</taxon>
        <taxon>Bacilli</taxon>
        <taxon>Bacillales</taxon>
        <taxon>Anoxybacillaceae</taxon>
        <taxon>Saccharococcus</taxon>
    </lineage>
</organism>
<evidence type="ECO:0000313" key="3">
    <source>
        <dbReference type="Proteomes" id="UP000023561"/>
    </source>
</evidence>
<protein>
    <recommendedName>
        <fullName evidence="1">AAA domain-containing protein</fullName>
    </recommendedName>
</protein>